<dbReference type="RefSeq" id="WP_090444982.1">
    <property type="nucleotide sequence ID" value="NZ_FOHU01000013.1"/>
</dbReference>
<reference evidence="1 2" key="1">
    <citation type="submission" date="2016-10" db="EMBL/GenBank/DDBJ databases">
        <authorList>
            <person name="de Groot N.N."/>
        </authorList>
    </citation>
    <scope>NUCLEOTIDE SEQUENCE [LARGE SCALE GENOMIC DNA]</scope>
    <source>
        <strain evidence="1 2">DSM 18979</strain>
    </source>
</reference>
<dbReference type="Proteomes" id="UP000199568">
    <property type="component" value="Unassembled WGS sequence"/>
</dbReference>
<keyword evidence="2" id="KW-1185">Reference proteome</keyword>
<dbReference type="EMBL" id="FOHU01000013">
    <property type="protein sequence ID" value="SET52479.1"/>
    <property type="molecule type" value="Genomic_DNA"/>
</dbReference>
<dbReference type="CDD" id="cd12953">
    <property type="entry name" value="MMP_TTHA0227"/>
    <property type="match status" value="1"/>
</dbReference>
<gene>
    <name evidence="1" type="ORF">SAMN05660297_02667</name>
</gene>
<dbReference type="AlphaFoldDB" id="A0A1I0F3S3"/>
<dbReference type="STRING" id="426128.SAMN05660297_02667"/>
<dbReference type="Gene3D" id="3.30.2010.20">
    <property type="match status" value="1"/>
</dbReference>
<accession>A0A1I0F3S3</accession>
<dbReference type="InterPro" id="IPR038555">
    <property type="entry name" value="Zincin_1_sf"/>
</dbReference>
<dbReference type="OrthoDB" id="5071at2"/>
<sequence length="129" mass="15215">MKDFPSIEEVHHLLDAIAEEIPKDFYKELNGGILLLPESKEHPQSRSSDKLYIMGEYQRSHSTGRTIKIYYGSFKRAYKEISKSRLYQKLKDTLLHEFTHHLESLAGEKGLEIKDAHMLNRYKERYSKD</sequence>
<protein>
    <submittedName>
        <fullName evidence="1">Zinicin-like metallopeptidase</fullName>
    </submittedName>
</protein>
<evidence type="ECO:0000313" key="2">
    <source>
        <dbReference type="Proteomes" id="UP000199568"/>
    </source>
</evidence>
<name>A0A1I0F3S3_9FIRM</name>
<evidence type="ECO:0000313" key="1">
    <source>
        <dbReference type="EMBL" id="SET52479.1"/>
    </source>
</evidence>
<dbReference type="SUPFAM" id="SSF55486">
    <property type="entry name" value="Metalloproteases ('zincins'), catalytic domain"/>
    <property type="match status" value="1"/>
</dbReference>
<proteinExistence type="predicted"/>
<organism evidence="1 2">
    <name type="scientific">Natronincola peptidivorans</name>
    <dbReference type="NCBI Taxonomy" id="426128"/>
    <lineage>
        <taxon>Bacteria</taxon>
        <taxon>Bacillati</taxon>
        <taxon>Bacillota</taxon>
        <taxon>Clostridia</taxon>
        <taxon>Peptostreptococcales</taxon>
        <taxon>Natronincolaceae</taxon>
        <taxon>Natronincola</taxon>
    </lineage>
</organism>